<dbReference type="AlphaFoldDB" id="A0A1F8BLA2"/>
<evidence type="ECO:0000259" key="1">
    <source>
        <dbReference type="Pfam" id="PF01593"/>
    </source>
</evidence>
<dbReference type="Proteomes" id="UP000176725">
    <property type="component" value="Unassembled WGS sequence"/>
</dbReference>
<dbReference type="InterPro" id="IPR036188">
    <property type="entry name" value="FAD/NAD-bd_sf"/>
</dbReference>
<dbReference type="InterPro" id="IPR050464">
    <property type="entry name" value="Zeta_carotene_desat/Oxidored"/>
</dbReference>
<evidence type="ECO:0000313" key="3">
    <source>
        <dbReference type="Proteomes" id="UP000176725"/>
    </source>
</evidence>
<dbReference type="Gene3D" id="3.50.50.60">
    <property type="entry name" value="FAD/NAD(P)-binding domain"/>
    <property type="match status" value="1"/>
</dbReference>
<name>A0A1F8BLA2_9BACT</name>
<dbReference type="EMBL" id="MGHH01000007">
    <property type="protein sequence ID" value="OGM64861.1"/>
    <property type="molecule type" value="Genomic_DNA"/>
</dbReference>
<dbReference type="PANTHER" id="PTHR42923:SF46">
    <property type="entry name" value="AMINE OXIDASE"/>
    <property type="match status" value="1"/>
</dbReference>
<gene>
    <name evidence="2" type="ORF">A2893_04375</name>
</gene>
<sequence>MKVAIIGAGFGGLAAAYRLSRSGASVVVFESEDRPGGLAVGFKEPGWKWSFEKHYHHWFTNDYSILKLAAEIGHKVIIVRPKTSTFIDGKIDQLDSPLTLLLFSKLPFIERIRMGIVLAYLKLTPNWKKLEKITSENFIKKYMGQKSWEVLWEPLFVGKFQRYSSQISAAWFWARIKKRTTSLAYPEGGFFNFAVALDNAVRKNGGRVFYNAKIDSITRKEEKLLLKTGKHIFEFDKIICTLPSPLFVKMTHDLPQNYTDKLLELEGIGAVNLVLSLKKQFLEDGTYWLNINASHFPFIAVVEHTNFVDKKYYNSEHLLYVGNYLPNDHSYYRKEAGDLLREFYPFLKTINPKFDKSWVNRGYVFKAQFAQPIIPLNYSQKVPPFETPIKGLYLCNIQQVYPWDRGTNYAVENAEKVVGLILKSQ</sequence>
<organism evidence="2 3">
    <name type="scientific">Candidatus Woesebacteria bacterium RIFCSPLOWO2_01_FULL_39_25</name>
    <dbReference type="NCBI Taxonomy" id="1802521"/>
    <lineage>
        <taxon>Bacteria</taxon>
        <taxon>Candidatus Woeseibacteriota</taxon>
    </lineage>
</organism>
<protein>
    <recommendedName>
        <fullName evidence="1">Amine oxidase domain-containing protein</fullName>
    </recommendedName>
</protein>
<proteinExistence type="predicted"/>
<accession>A0A1F8BLA2</accession>
<dbReference type="STRING" id="1802521.A2893_04375"/>
<reference evidence="2 3" key="1">
    <citation type="journal article" date="2016" name="Nat. Commun.">
        <title>Thousands of microbial genomes shed light on interconnected biogeochemical processes in an aquifer system.</title>
        <authorList>
            <person name="Anantharaman K."/>
            <person name="Brown C.T."/>
            <person name="Hug L.A."/>
            <person name="Sharon I."/>
            <person name="Castelle C.J."/>
            <person name="Probst A.J."/>
            <person name="Thomas B.C."/>
            <person name="Singh A."/>
            <person name="Wilkins M.J."/>
            <person name="Karaoz U."/>
            <person name="Brodie E.L."/>
            <person name="Williams K.H."/>
            <person name="Hubbard S.S."/>
            <person name="Banfield J.F."/>
        </authorList>
    </citation>
    <scope>NUCLEOTIDE SEQUENCE [LARGE SCALE GENOMIC DNA]</scope>
</reference>
<comment type="caution">
    <text evidence="2">The sequence shown here is derived from an EMBL/GenBank/DDBJ whole genome shotgun (WGS) entry which is preliminary data.</text>
</comment>
<feature type="domain" description="Amine oxidase" evidence="1">
    <location>
        <begin position="11"/>
        <end position="395"/>
    </location>
</feature>
<dbReference type="PANTHER" id="PTHR42923">
    <property type="entry name" value="PROTOPORPHYRINOGEN OXIDASE"/>
    <property type="match status" value="1"/>
</dbReference>
<evidence type="ECO:0000313" key="2">
    <source>
        <dbReference type="EMBL" id="OGM64861.1"/>
    </source>
</evidence>
<dbReference type="InterPro" id="IPR002937">
    <property type="entry name" value="Amino_oxidase"/>
</dbReference>
<dbReference type="SUPFAM" id="SSF51905">
    <property type="entry name" value="FAD/NAD(P)-binding domain"/>
    <property type="match status" value="1"/>
</dbReference>
<dbReference type="PRINTS" id="PR00419">
    <property type="entry name" value="ADXRDTASE"/>
</dbReference>
<dbReference type="Pfam" id="PF01593">
    <property type="entry name" value="Amino_oxidase"/>
    <property type="match status" value="1"/>
</dbReference>
<dbReference type="GO" id="GO:0016491">
    <property type="term" value="F:oxidoreductase activity"/>
    <property type="evidence" value="ECO:0007669"/>
    <property type="project" value="InterPro"/>
</dbReference>
<dbReference type="NCBIfam" id="NF005560">
    <property type="entry name" value="PRK07233.1"/>
    <property type="match status" value="1"/>
</dbReference>